<name>A0A329QUG5_9BACL</name>
<protein>
    <submittedName>
        <fullName evidence="2">Uncharacterized protein</fullName>
    </submittedName>
</protein>
<evidence type="ECO:0000313" key="3">
    <source>
        <dbReference type="Proteomes" id="UP000250642"/>
    </source>
</evidence>
<dbReference type="Proteomes" id="UP000250642">
    <property type="component" value="Unassembled WGS sequence"/>
</dbReference>
<dbReference type="AlphaFoldDB" id="A0A329QUG5"/>
<keyword evidence="1" id="KW-0812">Transmembrane</keyword>
<gene>
    <name evidence="2" type="ORF">DC345_09755</name>
</gene>
<accession>A0A329QUG5</accession>
<proteinExistence type="predicted"/>
<keyword evidence="1" id="KW-0472">Membrane</keyword>
<organism evidence="2 3">
    <name type="scientific">Paenibacillus taichungensis</name>
    <dbReference type="NCBI Taxonomy" id="484184"/>
    <lineage>
        <taxon>Bacteria</taxon>
        <taxon>Bacillati</taxon>
        <taxon>Bacillota</taxon>
        <taxon>Bacilli</taxon>
        <taxon>Bacillales</taxon>
        <taxon>Paenibacillaceae</taxon>
        <taxon>Paenibacillus</taxon>
    </lineage>
</organism>
<keyword evidence="1" id="KW-1133">Transmembrane helix</keyword>
<comment type="caution">
    <text evidence="2">The sequence shown here is derived from an EMBL/GenBank/DDBJ whole genome shotgun (WGS) entry which is preliminary data.</text>
</comment>
<evidence type="ECO:0000313" key="2">
    <source>
        <dbReference type="EMBL" id="RAW15793.1"/>
    </source>
</evidence>
<dbReference type="EMBL" id="QEVW01000006">
    <property type="protein sequence ID" value="RAW15793.1"/>
    <property type="molecule type" value="Genomic_DNA"/>
</dbReference>
<sequence>MGYDIKGNLLTLCYVRKDVVMMKKLFARMGSFTGYIFLIAVGAFYLFALVAIILLAVYVFKGGA</sequence>
<evidence type="ECO:0000256" key="1">
    <source>
        <dbReference type="SAM" id="Phobius"/>
    </source>
</evidence>
<reference evidence="2 3" key="1">
    <citation type="submission" date="2018-04" db="EMBL/GenBank/DDBJ databases">
        <title>Paenibacillus taichungensis Genome sequencing and assembly.</title>
        <authorList>
            <person name="Xu J."/>
            <person name="Rensing C."/>
            <person name="Mazhar H.S."/>
        </authorList>
    </citation>
    <scope>NUCLEOTIDE SEQUENCE [LARGE SCALE GENOMIC DNA]</scope>
    <source>
        <strain evidence="2 3">NC1</strain>
    </source>
</reference>
<feature type="transmembrane region" description="Helical" evidence="1">
    <location>
        <begin position="32"/>
        <end position="60"/>
    </location>
</feature>